<dbReference type="GO" id="GO:0005524">
    <property type="term" value="F:ATP binding"/>
    <property type="evidence" value="ECO:0007669"/>
    <property type="project" value="UniProtKB-KW"/>
</dbReference>
<protein>
    <submittedName>
        <fullName evidence="6">ABC transporter ATP-binding protein</fullName>
    </submittedName>
</protein>
<evidence type="ECO:0000256" key="1">
    <source>
        <dbReference type="ARBA" id="ARBA00005417"/>
    </source>
</evidence>
<dbReference type="CDD" id="cd03255">
    <property type="entry name" value="ABC_MJ0796_LolCDE_FtsE"/>
    <property type="match status" value="1"/>
</dbReference>
<comment type="caution">
    <text evidence="6">The sequence shown here is derived from an EMBL/GenBank/DDBJ whole genome shotgun (WGS) entry which is preliminary data.</text>
</comment>
<evidence type="ECO:0000256" key="4">
    <source>
        <dbReference type="ARBA" id="ARBA00022840"/>
    </source>
</evidence>
<dbReference type="AlphaFoldDB" id="A0A4Q0VT05"/>
<dbReference type="Proteomes" id="UP000290649">
    <property type="component" value="Unassembled WGS sequence"/>
</dbReference>
<gene>
    <name evidence="6" type="ORF">DS745_11330</name>
</gene>
<dbReference type="GO" id="GO:0022857">
    <property type="term" value="F:transmembrane transporter activity"/>
    <property type="evidence" value="ECO:0007669"/>
    <property type="project" value="UniProtKB-ARBA"/>
</dbReference>
<evidence type="ECO:0000259" key="5">
    <source>
        <dbReference type="PROSITE" id="PS50893"/>
    </source>
</evidence>
<dbReference type="Pfam" id="PF00005">
    <property type="entry name" value="ABC_tran"/>
    <property type="match status" value="1"/>
</dbReference>
<dbReference type="PROSITE" id="PS50893">
    <property type="entry name" value="ABC_TRANSPORTER_2"/>
    <property type="match status" value="1"/>
</dbReference>
<evidence type="ECO:0000256" key="2">
    <source>
        <dbReference type="ARBA" id="ARBA00022448"/>
    </source>
</evidence>
<dbReference type="SUPFAM" id="SSF52540">
    <property type="entry name" value="P-loop containing nucleoside triphosphate hydrolases"/>
    <property type="match status" value="1"/>
</dbReference>
<evidence type="ECO:0000256" key="3">
    <source>
        <dbReference type="ARBA" id="ARBA00022741"/>
    </source>
</evidence>
<dbReference type="InterPro" id="IPR017911">
    <property type="entry name" value="MacB-like_ATP-bd"/>
</dbReference>
<dbReference type="Gene3D" id="3.40.50.300">
    <property type="entry name" value="P-loop containing nucleotide triphosphate hydrolases"/>
    <property type="match status" value="1"/>
</dbReference>
<dbReference type="InterPro" id="IPR003593">
    <property type="entry name" value="AAA+_ATPase"/>
</dbReference>
<keyword evidence="2" id="KW-0813">Transport</keyword>
<dbReference type="GO" id="GO:0016887">
    <property type="term" value="F:ATP hydrolysis activity"/>
    <property type="evidence" value="ECO:0007669"/>
    <property type="project" value="InterPro"/>
</dbReference>
<sequence>MICMIKATNVKKVYGGGKDFAETLAINNLTIELKQGEFTAIMGPSGSGKSSLLNILSGFDQPTSGEVVIQGQNIHTMTGDELALFRRSHIGYIFQEFNLLDSLTIQENVMLPMILNKETTAHMNKKALGLMELLGISIIKNKYPYQVSGGQQQRTAVCRALINDTSVIFADEPTGNLDSKASKIVLECLRKTNETYGTTILLVTHDPFAASYSEKVLFLKDGSIRTQLYKKGTQEQFTKEILDHLAFLEEDDYDI</sequence>
<organism evidence="6 7">
    <name type="scientific">Anaerobacillus alkaliphilus</name>
    <dbReference type="NCBI Taxonomy" id="1548597"/>
    <lineage>
        <taxon>Bacteria</taxon>
        <taxon>Bacillati</taxon>
        <taxon>Bacillota</taxon>
        <taxon>Bacilli</taxon>
        <taxon>Bacillales</taxon>
        <taxon>Bacillaceae</taxon>
        <taxon>Anaerobacillus</taxon>
    </lineage>
</organism>
<evidence type="ECO:0000313" key="7">
    <source>
        <dbReference type="Proteomes" id="UP000290649"/>
    </source>
</evidence>
<dbReference type="PANTHER" id="PTHR42798:SF7">
    <property type="entry name" value="ALPHA-D-RIBOSE 1-METHYLPHOSPHONATE 5-TRIPHOSPHATE SYNTHASE SUBUNIT PHNL"/>
    <property type="match status" value="1"/>
</dbReference>
<dbReference type="InterPro" id="IPR003439">
    <property type="entry name" value="ABC_transporter-like_ATP-bd"/>
</dbReference>
<dbReference type="PANTHER" id="PTHR42798">
    <property type="entry name" value="LIPOPROTEIN-RELEASING SYSTEM ATP-BINDING PROTEIN LOLD"/>
    <property type="match status" value="1"/>
</dbReference>
<dbReference type="RefSeq" id="WP_129078338.1">
    <property type="nucleotide sequence ID" value="NZ_QOUX01000037.1"/>
</dbReference>
<reference evidence="6 7" key="1">
    <citation type="journal article" date="2019" name="Int. J. Syst. Evol. Microbiol.">
        <title>Anaerobacillus alkaliphilus sp. nov., a novel alkaliphilic and moderately halophilic bacterium.</title>
        <authorList>
            <person name="Borsodi A.K."/>
            <person name="Aszalos J.M."/>
            <person name="Bihari P."/>
            <person name="Nagy I."/>
            <person name="Schumann P."/>
            <person name="Sproer C."/>
            <person name="Kovacs A.L."/>
            <person name="Boka K."/>
            <person name="Dobosy P."/>
            <person name="Ovari M."/>
            <person name="Szili-Kovacs T."/>
            <person name="Toth E."/>
        </authorList>
    </citation>
    <scope>NUCLEOTIDE SEQUENCE [LARGE SCALE GENOMIC DNA]</scope>
    <source>
        <strain evidence="6 7">B16-10</strain>
    </source>
</reference>
<dbReference type="GO" id="GO:0098796">
    <property type="term" value="C:membrane protein complex"/>
    <property type="evidence" value="ECO:0007669"/>
    <property type="project" value="UniProtKB-ARBA"/>
</dbReference>
<dbReference type="OrthoDB" id="9791546at2"/>
<feature type="domain" description="ABC transporter" evidence="5">
    <location>
        <begin position="5"/>
        <end position="246"/>
    </location>
</feature>
<keyword evidence="7" id="KW-1185">Reference proteome</keyword>
<dbReference type="SMART" id="SM00382">
    <property type="entry name" value="AAA"/>
    <property type="match status" value="1"/>
</dbReference>
<comment type="similarity">
    <text evidence="1">Belongs to the ABC transporter superfamily.</text>
</comment>
<name>A0A4Q0VT05_9BACI</name>
<dbReference type="FunFam" id="3.40.50.300:FF:000032">
    <property type="entry name" value="Export ABC transporter ATP-binding protein"/>
    <property type="match status" value="1"/>
</dbReference>
<keyword evidence="3" id="KW-0547">Nucleotide-binding</keyword>
<accession>A0A4Q0VT05</accession>
<dbReference type="InterPro" id="IPR027417">
    <property type="entry name" value="P-loop_NTPase"/>
</dbReference>
<keyword evidence="4 6" id="KW-0067">ATP-binding</keyword>
<dbReference type="EMBL" id="QOUX01000037">
    <property type="protein sequence ID" value="RXJ00646.1"/>
    <property type="molecule type" value="Genomic_DNA"/>
</dbReference>
<proteinExistence type="inferred from homology"/>
<evidence type="ECO:0000313" key="6">
    <source>
        <dbReference type="EMBL" id="RXJ00646.1"/>
    </source>
</evidence>